<dbReference type="Proteomes" id="UP001207626">
    <property type="component" value="Unassembled WGS sequence"/>
</dbReference>
<keyword evidence="1" id="KW-0119">Carbohydrate metabolism</keyword>
<dbReference type="InterPro" id="IPR004547">
    <property type="entry name" value="Glucosamine6P_isomerase"/>
</dbReference>
<dbReference type="SUPFAM" id="SSF100950">
    <property type="entry name" value="NagB/RpiA/CoA transferase-like"/>
    <property type="match status" value="1"/>
</dbReference>
<sequence>MRACPEPRPLEPLRQDALQVRVYEARGQMGRAAGGAVADQIRSLLREQREVRVVFAAAPSQNELLHALTEADGIDWSRITAFHMDEYIGLPPDSPQRFSQYLRDRLIDIVQPGRIHYIGAGNVELIEAECLRYAELLREAPLDIVCFGIGENGHLAFNDPPVADFNDPMLVKPVALDEACRQQQVNDGCFATIADVPTHALTLTIPALLSARYLYGAVPGPRKRRALHQAMHGPITHACPASALRMHEHCILFVDAEAFSSSNPAASIHSIDSAGNSHTTLMEEEVL</sequence>
<feature type="domain" description="Glucosamine/galactosamine-6-phosphate isomerase" evidence="2">
    <location>
        <begin position="28"/>
        <end position="247"/>
    </location>
</feature>
<reference evidence="3 4" key="1">
    <citation type="submission" date="2022-05" db="EMBL/GenBank/DDBJ databases">
        <title>Genome Sequencing of Bee-Associated Microbes.</title>
        <authorList>
            <person name="Dunlap C."/>
        </authorList>
    </citation>
    <scope>NUCLEOTIDE SEQUENCE [LARGE SCALE GENOMIC DNA]</scope>
    <source>
        <strain evidence="3 4">NRRL NRS-1438</strain>
    </source>
</reference>
<dbReference type="PANTHER" id="PTHR11280:SF6">
    <property type="entry name" value="GLUCOSAMINE-6-PHOSPHATE ISOMERASE NAGB"/>
    <property type="match status" value="1"/>
</dbReference>
<dbReference type="Gene3D" id="3.40.50.1360">
    <property type="match status" value="1"/>
</dbReference>
<evidence type="ECO:0000259" key="2">
    <source>
        <dbReference type="Pfam" id="PF01182"/>
    </source>
</evidence>
<evidence type="ECO:0000256" key="1">
    <source>
        <dbReference type="ARBA" id="ARBA00023277"/>
    </source>
</evidence>
<evidence type="ECO:0000313" key="4">
    <source>
        <dbReference type="Proteomes" id="UP001207626"/>
    </source>
</evidence>
<organism evidence="3 4">
    <name type="scientific">Paenibacillus apiarius</name>
    <dbReference type="NCBI Taxonomy" id="46240"/>
    <lineage>
        <taxon>Bacteria</taxon>
        <taxon>Bacillati</taxon>
        <taxon>Bacillota</taxon>
        <taxon>Bacilli</taxon>
        <taxon>Bacillales</taxon>
        <taxon>Paenibacillaceae</taxon>
        <taxon>Paenibacillus</taxon>
    </lineage>
</organism>
<proteinExistence type="predicted"/>
<gene>
    <name evidence="3" type="ORF">M5X09_20100</name>
</gene>
<evidence type="ECO:0000313" key="3">
    <source>
        <dbReference type="EMBL" id="MCY9521942.1"/>
    </source>
</evidence>
<dbReference type="InterPro" id="IPR037171">
    <property type="entry name" value="NagB/RpiA_transferase-like"/>
</dbReference>
<keyword evidence="4" id="KW-1185">Reference proteome</keyword>
<protein>
    <submittedName>
        <fullName evidence="3">Glucosamine-6-phosphate deaminase</fullName>
    </submittedName>
</protein>
<dbReference type="EMBL" id="JAMDLW010000029">
    <property type="protein sequence ID" value="MCY9521942.1"/>
    <property type="molecule type" value="Genomic_DNA"/>
</dbReference>
<name>A0ABT4DX53_9BACL</name>
<accession>A0ABT4DX53</accession>
<dbReference type="PANTHER" id="PTHR11280">
    <property type="entry name" value="GLUCOSAMINE-6-PHOSPHATE ISOMERASE"/>
    <property type="match status" value="1"/>
</dbReference>
<dbReference type="Pfam" id="PF01182">
    <property type="entry name" value="Glucosamine_iso"/>
    <property type="match status" value="1"/>
</dbReference>
<dbReference type="InterPro" id="IPR006148">
    <property type="entry name" value="Glc/Gal-6P_isomerase"/>
</dbReference>
<dbReference type="CDD" id="cd01399">
    <property type="entry name" value="GlcN6P_deaminase"/>
    <property type="match status" value="1"/>
</dbReference>
<comment type="caution">
    <text evidence="3">The sequence shown here is derived from an EMBL/GenBank/DDBJ whole genome shotgun (WGS) entry which is preliminary data.</text>
</comment>